<sequence>MGLPKLSGKPLRLTQVPDAPSIYPFTTNSFLSDSDQGVMGGIVSLPSFINRFNNPNPGLRVHGSLIGCLLGAVVAFFRGDKFGRRWAIIYSCIVVIIGAILQTSAYSRAQYIGLLPVGRIVAGVGVGCISVTVPIYVSECADPSWRGILVVLETTIVIVGIAISNFTNFGFVYSRPELNGKEGQWRTPLGLQMVFPPFVFLMMPFTVESPRWLAAVGRTEEVAEVLARLQGKGATADTPEIREQAAIIIQTAAHEAEVDSSWKESFAGGELQNLRRLILSASTGFFHQATGINVVIYYAPVILRQVGLDDRMAYIMSCIGSICFLIGSALPVLWIERAGRRKTMMLGAWTCGICMGMIAATGAVSKHYPSRAFAAGWAGAAFVLAFQFSFGIGWNSMNWLYSAEIGSLRMRNKTAATQCFLHWSTNFLTVMVAPTGFATLGWKFYLVWMSITLAAIPYLWLCFPETAGRTLEQMDDFFRAYPQWNIGKVAYVKVDSSEPTSSSEKDGSSPAKHIENSC</sequence>
<evidence type="ECO:0000313" key="1">
    <source>
        <dbReference type="EMBL" id="CAG9951985.1"/>
    </source>
</evidence>
<protein>
    <submittedName>
        <fullName evidence="1">Uncharacterized protein</fullName>
    </submittedName>
</protein>
<keyword evidence="2" id="KW-1185">Reference proteome</keyword>
<proteinExistence type="predicted"/>
<name>A0ACA9UF55_BIOOC</name>
<gene>
    <name evidence="1" type="ORF">CRV2_00022021</name>
</gene>
<dbReference type="EMBL" id="CADEHS020000458">
    <property type="protein sequence ID" value="CAG9951985.1"/>
    <property type="molecule type" value="Genomic_DNA"/>
</dbReference>
<evidence type="ECO:0000313" key="2">
    <source>
        <dbReference type="Proteomes" id="UP000836387"/>
    </source>
</evidence>
<organism evidence="1 2">
    <name type="scientific">Clonostachys rosea f. rosea IK726</name>
    <dbReference type="NCBI Taxonomy" id="1349383"/>
    <lineage>
        <taxon>Eukaryota</taxon>
        <taxon>Fungi</taxon>
        <taxon>Dikarya</taxon>
        <taxon>Ascomycota</taxon>
        <taxon>Pezizomycotina</taxon>
        <taxon>Sordariomycetes</taxon>
        <taxon>Hypocreomycetidae</taxon>
        <taxon>Hypocreales</taxon>
        <taxon>Bionectriaceae</taxon>
        <taxon>Clonostachys</taxon>
    </lineage>
</organism>
<comment type="caution">
    <text evidence="1">The sequence shown here is derived from an EMBL/GenBank/DDBJ whole genome shotgun (WGS) entry which is preliminary data.</text>
</comment>
<dbReference type="Proteomes" id="UP000836387">
    <property type="component" value="Unassembled WGS sequence"/>
</dbReference>
<reference evidence="1" key="2">
    <citation type="submission" date="2021-10" db="EMBL/GenBank/DDBJ databases">
        <authorList>
            <person name="Piombo E."/>
        </authorList>
    </citation>
    <scope>NUCLEOTIDE SEQUENCE</scope>
</reference>
<reference evidence="1" key="1">
    <citation type="submission" date="2020-04" db="EMBL/GenBank/DDBJ databases">
        <authorList>
            <person name="Broberg M."/>
        </authorList>
    </citation>
    <scope>NUCLEOTIDE SEQUENCE</scope>
</reference>
<accession>A0ACA9UF55</accession>